<dbReference type="PANTHER" id="PTHR47165">
    <property type="entry name" value="OS03G0429900 PROTEIN"/>
    <property type="match status" value="1"/>
</dbReference>
<feature type="domain" description="Replication factor A C-terminal" evidence="7">
    <location>
        <begin position="270"/>
        <end position="422"/>
    </location>
</feature>
<dbReference type="AlphaFoldDB" id="R0HTR5"/>
<dbReference type="Pfam" id="PF08646">
    <property type="entry name" value="Rep_fac-A_C"/>
    <property type="match status" value="1"/>
</dbReference>
<dbReference type="CDD" id="cd04480">
    <property type="entry name" value="RPA1_DBD_A_like"/>
    <property type="match status" value="1"/>
</dbReference>
<dbReference type="Pfam" id="PF02721">
    <property type="entry name" value="DUF223"/>
    <property type="match status" value="1"/>
</dbReference>
<gene>
    <name evidence="8" type="ORF">CARUB_v10025037mg</name>
</gene>
<evidence type="ECO:0000313" key="8">
    <source>
        <dbReference type="EMBL" id="EOA28805.1"/>
    </source>
</evidence>
<dbReference type="Proteomes" id="UP000029121">
    <property type="component" value="Unassembled WGS sequence"/>
</dbReference>
<reference evidence="9" key="1">
    <citation type="journal article" date="2013" name="Nat. Genet.">
        <title>The Capsella rubella genome and the genomic consequences of rapid mating system evolution.</title>
        <authorList>
            <person name="Slotte T."/>
            <person name="Hazzouri K.M."/>
            <person name="Agren J.A."/>
            <person name="Koenig D."/>
            <person name="Maumus F."/>
            <person name="Guo Y.L."/>
            <person name="Steige K."/>
            <person name="Platts A.E."/>
            <person name="Escobar J.S."/>
            <person name="Newman L.K."/>
            <person name="Wang W."/>
            <person name="Mandakova T."/>
            <person name="Vello E."/>
            <person name="Smith L.M."/>
            <person name="Henz S.R."/>
            <person name="Steffen J."/>
            <person name="Takuno S."/>
            <person name="Brandvain Y."/>
            <person name="Coop G."/>
            <person name="Andolfatto P."/>
            <person name="Hu T.T."/>
            <person name="Blanchette M."/>
            <person name="Clark R.M."/>
            <person name="Quesneville H."/>
            <person name="Nordborg M."/>
            <person name="Gaut B.S."/>
            <person name="Lysak M.A."/>
            <person name="Jenkins J."/>
            <person name="Grimwood J."/>
            <person name="Chapman J."/>
            <person name="Prochnik S."/>
            <person name="Shu S."/>
            <person name="Rokhsar D."/>
            <person name="Schmutz J."/>
            <person name="Weigel D."/>
            <person name="Wright S.I."/>
        </authorList>
    </citation>
    <scope>NUCLEOTIDE SEQUENCE [LARGE SCALE GENOMIC DNA]</scope>
    <source>
        <strain evidence="9">cv. Monte Gargano</strain>
    </source>
</reference>
<dbReference type="CDD" id="cd04476">
    <property type="entry name" value="RPA1_DBD_C"/>
    <property type="match status" value="1"/>
</dbReference>
<dbReference type="FunFam" id="2.40.50.140:FF:000041">
    <property type="entry name" value="Replication protein A subunit"/>
    <property type="match status" value="1"/>
</dbReference>
<evidence type="ECO:0000313" key="9">
    <source>
        <dbReference type="Proteomes" id="UP000029121"/>
    </source>
</evidence>
<organism evidence="8 9">
    <name type="scientific">Capsella rubella</name>
    <dbReference type="NCBI Taxonomy" id="81985"/>
    <lineage>
        <taxon>Eukaryota</taxon>
        <taxon>Viridiplantae</taxon>
        <taxon>Streptophyta</taxon>
        <taxon>Embryophyta</taxon>
        <taxon>Tracheophyta</taxon>
        <taxon>Spermatophyta</taxon>
        <taxon>Magnoliopsida</taxon>
        <taxon>eudicotyledons</taxon>
        <taxon>Gunneridae</taxon>
        <taxon>Pentapetalae</taxon>
        <taxon>rosids</taxon>
        <taxon>malvids</taxon>
        <taxon>Brassicales</taxon>
        <taxon>Brassicaceae</taxon>
        <taxon>Camelineae</taxon>
        <taxon>Capsella</taxon>
    </lineage>
</organism>
<evidence type="ECO:0000256" key="4">
    <source>
        <dbReference type="ARBA" id="ARBA00022833"/>
    </source>
</evidence>
<dbReference type="InterPro" id="IPR047192">
    <property type="entry name" value="Euk_RPA1_DBD_C"/>
</dbReference>
<evidence type="ECO:0000259" key="6">
    <source>
        <dbReference type="Pfam" id="PF02721"/>
    </source>
</evidence>
<dbReference type="PANTHER" id="PTHR47165:SF4">
    <property type="entry name" value="OS03G0429900 PROTEIN"/>
    <property type="match status" value="1"/>
</dbReference>
<evidence type="ECO:0000256" key="2">
    <source>
        <dbReference type="ARBA" id="ARBA00022723"/>
    </source>
</evidence>
<dbReference type="InterPro" id="IPR012340">
    <property type="entry name" value="NA-bd_OB-fold"/>
</dbReference>
<keyword evidence="3" id="KW-0863">Zinc-finger</keyword>
<dbReference type="SUPFAM" id="SSF50249">
    <property type="entry name" value="Nucleic acid-binding proteins"/>
    <property type="match status" value="3"/>
</dbReference>
<keyword evidence="5" id="KW-0238">DNA-binding</keyword>
<dbReference type="eggNOG" id="KOG0851">
    <property type="taxonomic scope" value="Eukaryota"/>
</dbReference>
<dbReference type="STRING" id="81985.R0HTR5"/>
<dbReference type="GO" id="GO:0003677">
    <property type="term" value="F:DNA binding"/>
    <property type="evidence" value="ECO:0007669"/>
    <property type="project" value="UniProtKB-KW"/>
</dbReference>
<keyword evidence="4" id="KW-0862">Zinc</keyword>
<evidence type="ECO:0000256" key="5">
    <source>
        <dbReference type="ARBA" id="ARBA00023125"/>
    </source>
</evidence>
<proteinExistence type="inferred from homology"/>
<comment type="similarity">
    <text evidence="1">Belongs to the replication factor A protein 1 family.</text>
</comment>
<dbReference type="GO" id="GO:0008270">
    <property type="term" value="F:zinc ion binding"/>
    <property type="evidence" value="ECO:0007669"/>
    <property type="project" value="UniProtKB-KW"/>
</dbReference>
<accession>R0HTR5</accession>
<evidence type="ECO:0000259" key="7">
    <source>
        <dbReference type="Pfam" id="PF08646"/>
    </source>
</evidence>
<evidence type="ECO:0000256" key="1">
    <source>
        <dbReference type="ARBA" id="ARBA00005690"/>
    </source>
</evidence>
<keyword evidence="2" id="KW-0479">Metal-binding</keyword>
<protein>
    <recommendedName>
        <fullName evidence="10">DUF223 domain-containing protein</fullName>
    </recommendedName>
</protein>
<keyword evidence="9" id="KW-1185">Reference proteome</keyword>
<dbReference type="Gene3D" id="2.40.50.140">
    <property type="entry name" value="Nucleic acid-binding proteins"/>
    <property type="match status" value="3"/>
</dbReference>
<dbReference type="InterPro" id="IPR003871">
    <property type="entry name" value="RFA1B/D_OB_1st"/>
</dbReference>
<dbReference type="EMBL" id="KB870808">
    <property type="protein sequence ID" value="EOA28805.1"/>
    <property type="molecule type" value="Genomic_DNA"/>
</dbReference>
<dbReference type="CDD" id="cd04481">
    <property type="entry name" value="RPA1_DBD_B_like"/>
    <property type="match status" value="1"/>
</dbReference>
<evidence type="ECO:0000256" key="3">
    <source>
        <dbReference type="ARBA" id="ARBA00022771"/>
    </source>
</evidence>
<dbReference type="InterPro" id="IPR013955">
    <property type="entry name" value="Rep_factor-A_C"/>
</dbReference>
<sequence>MANIPSFTDLSSIKPFKTTWRIQVKIIHSWKQYTQYGGETLEMILTDSAETQIHATVKKQQISKFQRSIVPGEWKIIENFTLSKAMGRFRATKHPYRMCLMNNSTIVPYIISYLYKIFNELTDVIGQVVNIGQMKTHEVENKTKKKLEFELRNTRDARLPVTLWGSFAKRVITACQNCDDHQVTCLLRFAKVNSFKGERSVSNAFDASLLEFDPVCVEAIDFVNQLPNDGLALTIKSGVPDQTVRREVMYNRFPPCTIVELLDFNEEGKFKMMCTVYAIDRDFAWYYFTCLKYATTCFKVPKVENSVNEHNKPPLFWCSGCKENHNRIEPRYKIILHVMDSTGQTKVCLFQNEGKLLTHKTPMELLNGQLEEIQDPSKLPQAIQSLVGKTFQFTVSIGKENIRAGNDTYKVAYAFVGLEDNDLTNTQLSNEVDDLATIVSGDQTFMISNTDDSIQTEETCKTPCSKRKDEVSLDVPDESSSSKKLCIGNMKAVIEDVKNGADLEVEKSG</sequence>
<feature type="domain" description="Replication protein A 70 kDa DNA-binding subunit B/D first OB fold" evidence="6">
    <location>
        <begin position="7"/>
        <end position="107"/>
    </location>
</feature>
<name>R0HTR5_9BRAS</name>
<evidence type="ECO:0008006" key="10">
    <source>
        <dbReference type="Google" id="ProtNLM"/>
    </source>
</evidence>